<protein>
    <recommendedName>
        <fullName evidence="3">Cytokinin riboside 5'-monophosphate phosphoribohydrolase</fullName>
        <ecNumber evidence="3">3.2.2.n1</ecNumber>
    </recommendedName>
</protein>
<dbReference type="InterPro" id="IPR031100">
    <property type="entry name" value="LOG_fam"/>
</dbReference>
<comment type="similarity">
    <text evidence="2 3">Belongs to the LOG family.</text>
</comment>
<dbReference type="NCBIfam" id="TIGR00730">
    <property type="entry name" value="Rossman fold protein, TIGR00730 family"/>
    <property type="match status" value="1"/>
</dbReference>
<evidence type="ECO:0000256" key="2">
    <source>
        <dbReference type="ARBA" id="ARBA00006763"/>
    </source>
</evidence>
<dbReference type="GO" id="GO:0009691">
    <property type="term" value="P:cytokinin biosynthetic process"/>
    <property type="evidence" value="ECO:0007669"/>
    <property type="project" value="UniProtKB-UniRule"/>
</dbReference>
<dbReference type="EC" id="3.2.2.n1" evidence="3"/>
<dbReference type="GO" id="GO:0008714">
    <property type="term" value="F:AMP nucleosidase activity"/>
    <property type="evidence" value="ECO:0007669"/>
    <property type="project" value="UniProtKB-EC"/>
</dbReference>
<keyword evidence="5" id="KW-1185">Reference proteome</keyword>
<dbReference type="SUPFAM" id="SSF102405">
    <property type="entry name" value="MCP/YpsA-like"/>
    <property type="match status" value="1"/>
</dbReference>
<proteinExistence type="inferred from homology"/>
<dbReference type="Gene3D" id="3.40.50.450">
    <property type="match status" value="1"/>
</dbReference>
<keyword evidence="3" id="KW-0203">Cytokinin biosynthesis</keyword>
<dbReference type="AlphaFoldDB" id="A0A829Y5R0"/>
<dbReference type="GO" id="GO:0005829">
    <property type="term" value="C:cytosol"/>
    <property type="evidence" value="ECO:0007669"/>
    <property type="project" value="TreeGrafter"/>
</dbReference>
<reference evidence="5" key="1">
    <citation type="submission" date="2020-01" db="EMBL/GenBank/DDBJ databases">
        <title>'Steroidobacter agaridevorans' sp. nov., agar-degrading bacteria isolated from rhizosphere soils.</title>
        <authorList>
            <person name="Ikenaga M."/>
            <person name="Kataoka M."/>
            <person name="Murouchi A."/>
            <person name="Katsuragi S."/>
            <person name="Sakai M."/>
        </authorList>
    </citation>
    <scope>NUCLEOTIDE SEQUENCE [LARGE SCALE GENOMIC DNA]</scope>
    <source>
        <strain evidence="5">YU21-B</strain>
    </source>
</reference>
<dbReference type="RefSeq" id="WP_161810439.1">
    <property type="nucleotide sequence ID" value="NZ_BLJN01000001.1"/>
</dbReference>
<name>A0A829Y5R0_9GAMM</name>
<evidence type="ECO:0000313" key="4">
    <source>
        <dbReference type="EMBL" id="GFE78554.1"/>
    </source>
</evidence>
<dbReference type="Proteomes" id="UP000445000">
    <property type="component" value="Unassembled WGS sequence"/>
</dbReference>
<accession>A0A829Y5R0</accession>
<comment type="caution">
    <text evidence="4">The sequence shown here is derived from an EMBL/GenBank/DDBJ whole genome shotgun (WGS) entry which is preliminary data.</text>
</comment>
<keyword evidence="3 4" id="KW-0378">Hydrolase</keyword>
<organism evidence="4 5">
    <name type="scientific">Steroidobacter agaridevorans</name>
    <dbReference type="NCBI Taxonomy" id="2695856"/>
    <lineage>
        <taxon>Bacteria</taxon>
        <taxon>Pseudomonadati</taxon>
        <taxon>Pseudomonadota</taxon>
        <taxon>Gammaproteobacteria</taxon>
        <taxon>Steroidobacterales</taxon>
        <taxon>Steroidobacteraceae</taxon>
        <taxon>Steroidobacter</taxon>
    </lineage>
</organism>
<dbReference type="PANTHER" id="PTHR31223:SF70">
    <property type="entry name" value="LOG FAMILY PROTEIN YJL055W"/>
    <property type="match status" value="1"/>
</dbReference>
<evidence type="ECO:0000256" key="3">
    <source>
        <dbReference type="RuleBase" id="RU363015"/>
    </source>
</evidence>
<dbReference type="EMBL" id="BLJN01000001">
    <property type="protein sequence ID" value="GFE78554.1"/>
    <property type="molecule type" value="Genomic_DNA"/>
</dbReference>
<dbReference type="Pfam" id="PF03641">
    <property type="entry name" value="Lysine_decarbox"/>
    <property type="match status" value="1"/>
</dbReference>
<dbReference type="InterPro" id="IPR005269">
    <property type="entry name" value="LOG"/>
</dbReference>
<comment type="catalytic activity">
    <reaction evidence="1">
        <text>AMP + H2O = D-ribose 5-phosphate + adenine</text>
        <dbReference type="Rhea" id="RHEA:20129"/>
        <dbReference type="ChEBI" id="CHEBI:15377"/>
        <dbReference type="ChEBI" id="CHEBI:16708"/>
        <dbReference type="ChEBI" id="CHEBI:78346"/>
        <dbReference type="ChEBI" id="CHEBI:456215"/>
        <dbReference type="EC" id="3.2.2.4"/>
    </reaction>
</comment>
<evidence type="ECO:0000256" key="1">
    <source>
        <dbReference type="ARBA" id="ARBA00000274"/>
    </source>
</evidence>
<gene>
    <name evidence="4" type="ORF">GCM10011487_05540</name>
</gene>
<sequence length="186" mass="20074">MRSICVFCGSSPGNRPEYLDLARETGRLIAERQLTLVYGGGKVGLMGALADAALAAGGRVIGIIPQMLLDREVGHPGLTELRVVSSLSERKFVMGVLSDAFLSLPGGIGTLDELFEAWSWFQLGLHKKPSGLLNFQGYYDQLVQFLDLAVSEGFQRPRHRAALLVGTEIESLLDQLMAASKDAPAT</sequence>
<evidence type="ECO:0000313" key="5">
    <source>
        <dbReference type="Proteomes" id="UP000445000"/>
    </source>
</evidence>
<dbReference type="PANTHER" id="PTHR31223">
    <property type="entry name" value="LOG FAMILY PROTEIN YJL055W"/>
    <property type="match status" value="1"/>
</dbReference>